<evidence type="ECO:0000313" key="2">
    <source>
        <dbReference type="Proteomes" id="UP001236014"/>
    </source>
</evidence>
<proteinExistence type="predicted"/>
<organism evidence="1 2">
    <name type="scientific">Amycolatopsis carbonis</name>
    <dbReference type="NCBI Taxonomy" id="715471"/>
    <lineage>
        <taxon>Bacteria</taxon>
        <taxon>Bacillati</taxon>
        <taxon>Actinomycetota</taxon>
        <taxon>Actinomycetes</taxon>
        <taxon>Pseudonocardiales</taxon>
        <taxon>Pseudonocardiaceae</taxon>
        <taxon>Amycolatopsis</taxon>
    </lineage>
</organism>
<evidence type="ECO:0008006" key="3">
    <source>
        <dbReference type="Google" id="ProtNLM"/>
    </source>
</evidence>
<keyword evidence="2" id="KW-1185">Reference proteome</keyword>
<gene>
    <name evidence="1" type="ORF">QRX50_33800</name>
</gene>
<accession>A0A9Y2IBC3</accession>
<dbReference type="AlphaFoldDB" id="A0A9Y2IBC3"/>
<name>A0A9Y2IBC3_9PSEU</name>
<dbReference type="Proteomes" id="UP001236014">
    <property type="component" value="Chromosome"/>
</dbReference>
<reference evidence="1 2" key="1">
    <citation type="submission" date="2023-06" db="EMBL/GenBank/DDBJ databases">
        <authorList>
            <person name="Oyuntsetseg B."/>
            <person name="Kim S.B."/>
        </authorList>
    </citation>
    <scope>NUCLEOTIDE SEQUENCE [LARGE SCALE GENOMIC DNA]</scope>
    <source>
        <strain evidence="1 2">2-15</strain>
    </source>
</reference>
<dbReference type="RefSeq" id="WP_285967163.1">
    <property type="nucleotide sequence ID" value="NZ_CP127294.1"/>
</dbReference>
<protein>
    <recommendedName>
        <fullName evidence="3">Formiminotransferase-cyclodeaminase</fullName>
    </recommendedName>
</protein>
<dbReference type="EMBL" id="CP127294">
    <property type="protein sequence ID" value="WIX76414.1"/>
    <property type="molecule type" value="Genomic_DNA"/>
</dbReference>
<sequence length="159" mass="16039">MRDQITSESLKSLATPSVGPALPAGGTVAALALAQAAALLARTGDGACGGWMHGLRLAEQDAFAVRTSGLESWRPSADVITAAASLPAVAELRLSEVSGVALLDVAAAAEVMRSAAVIARVAIESRTGSVPVPEVDGLVTRAERITEAVRSGLSNQLVG</sequence>
<evidence type="ECO:0000313" key="1">
    <source>
        <dbReference type="EMBL" id="WIX76414.1"/>
    </source>
</evidence>
<dbReference type="KEGG" id="acab:QRX50_33800"/>